<dbReference type="EMBL" id="KK207895">
    <property type="protein sequence ID" value="EZF49829.1"/>
    <property type="molecule type" value="Genomic_DNA"/>
</dbReference>
<dbReference type="Proteomes" id="UP000023758">
    <property type="component" value="Unassembled WGS sequence"/>
</dbReference>
<dbReference type="AlphaFoldDB" id="A0A022VV49"/>
<accession>A0A022VV49</accession>
<proteinExistence type="predicted"/>
<protein>
    <submittedName>
        <fullName evidence="1">Uncharacterized protein</fullName>
    </submittedName>
</protein>
<dbReference type="HOGENOM" id="CLU_2293726_0_0_1"/>
<evidence type="ECO:0000313" key="1">
    <source>
        <dbReference type="EMBL" id="EZF49829.1"/>
    </source>
</evidence>
<gene>
    <name evidence="1" type="ORF">H103_06721</name>
</gene>
<organism evidence="1">
    <name type="scientific">Trichophyton rubrum CBS 288.86</name>
    <dbReference type="NCBI Taxonomy" id="1215330"/>
    <lineage>
        <taxon>Eukaryota</taxon>
        <taxon>Fungi</taxon>
        <taxon>Dikarya</taxon>
        <taxon>Ascomycota</taxon>
        <taxon>Pezizomycotina</taxon>
        <taxon>Eurotiomycetes</taxon>
        <taxon>Eurotiomycetidae</taxon>
        <taxon>Onygenales</taxon>
        <taxon>Arthrodermataceae</taxon>
        <taxon>Trichophyton</taxon>
    </lineage>
</organism>
<name>A0A022VV49_TRIRU</name>
<reference evidence="1" key="1">
    <citation type="submission" date="2014-02" db="EMBL/GenBank/DDBJ databases">
        <title>The Genome Sequence of Trichophyton rubrum (morphotype fischeri) CBS 288.86.</title>
        <authorList>
            <consortium name="The Broad Institute Genomics Platform"/>
            <person name="Cuomo C.A."/>
            <person name="White T.C."/>
            <person name="Graser Y."/>
            <person name="Martinez-Rossi N."/>
            <person name="Heitman J."/>
            <person name="Young S.K."/>
            <person name="Zeng Q."/>
            <person name="Gargeya S."/>
            <person name="Abouelleil A."/>
            <person name="Alvarado L."/>
            <person name="Chapman S.B."/>
            <person name="Gainer-Dewar J."/>
            <person name="Goldberg J."/>
            <person name="Griggs A."/>
            <person name="Gujja S."/>
            <person name="Hansen M."/>
            <person name="Howarth C."/>
            <person name="Imamovic A."/>
            <person name="Larimer J."/>
            <person name="Martinez D."/>
            <person name="Murphy C."/>
            <person name="Pearson M.D."/>
            <person name="Persinoti G."/>
            <person name="Poon T."/>
            <person name="Priest M."/>
            <person name="Roberts A.D."/>
            <person name="Saif S."/>
            <person name="Shea T.D."/>
            <person name="Sykes S.N."/>
            <person name="Wortman J."/>
            <person name="Nusbaum C."/>
            <person name="Birren B."/>
        </authorList>
    </citation>
    <scope>NUCLEOTIDE SEQUENCE [LARGE SCALE GENOMIC DNA]</scope>
    <source>
        <strain evidence="1">CBS 288.86</strain>
    </source>
</reference>
<sequence>MERPAFSFAASPYSGRLVGPGNQLHPPSANQLLAAPWAGRTLRQRLGVIEQPLSGGRTVVNSDLLLRLHPFPVCGSKKPPTWGLGLSRRFSLQQKQFFPVW</sequence>